<protein>
    <submittedName>
        <fullName evidence="2">ABC transporter substrate-binding protein</fullName>
    </submittedName>
    <submittedName>
        <fullName evidence="3">Probable phospholipid-binding protein mlaC</fullName>
    </submittedName>
</protein>
<dbReference type="Proteomes" id="UP000254603">
    <property type="component" value="Unassembled WGS sequence"/>
</dbReference>
<organism evidence="3 4">
    <name type="scientific">Oligella ureolytica</name>
    <dbReference type="NCBI Taxonomy" id="90244"/>
    <lineage>
        <taxon>Bacteria</taxon>
        <taxon>Pseudomonadati</taxon>
        <taxon>Pseudomonadota</taxon>
        <taxon>Betaproteobacteria</taxon>
        <taxon>Burkholderiales</taxon>
        <taxon>Alcaligenaceae</taxon>
        <taxon>Oligella</taxon>
    </lineage>
</organism>
<name>A0A378XFM6_9BURK</name>
<dbReference type="RefSeq" id="WP_018575667.1">
    <property type="nucleotide sequence ID" value="NZ_CP065725.1"/>
</dbReference>
<dbReference type="InterPro" id="IPR008869">
    <property type="entry name" value="MlaC/ttg2D"/>
</dbReference>
<dbReference type="Gene3D" id="3.10.450.50">
    <property type="match status" value="1"/>
</dbReference>
<dbReference type="Pfam" id="PF05494">
    <property type="entry name" value="MlaC"/>
    <property type="match status" value="1"/>
</dbReference>
<reference evidence="2 5" key="2">
    <citation type="submission" date="2020-12" db="EMBL/GenBank/DDBJ databases">
        <title>FDA dAtabase for Regulatory Grade micrObial Sequences (FDA-ARGOS): Supporting development and validation of Infectious Disease Dx tests.</title>
        <authorList>
            <person name="Sproer C."/>
            <person name="Gronow S."/>
            <person name="Severitt S."/>
            <person name="Schroder I."/>
            <person name="Tallon L."/>
            <person name="Sadzewicz L."/>
            <person name="Zhao X."/>
            <person name="Boylan J."/>
            <person name="Ott S."/>
            <person name="Bowen H."/>
            <person name="Vavikolanu K."/>
            <person name="Mehta A."/>
            <person name="Aluvathingal J."/>
            <person name="Nadendla S."/>
            <person name="Lowell S."/>
            <person name="Myers T."/>
            <person name="Yan Y."/>
            <person name="Sichtig H."/>
        </authorList>
    </citation>
    <scope>NUCLEOTIDE SEQUENCE [LARGE SCALE GENOMIC DNA]</scope>
    <source>
        <strain evidence="2 5">FDAARGOS_872</strain>
    </source>
</reference>
<keyword evidence="1" id="KW-0732">Signal</keyword>
<evidence type="ECO:0000256" key="1">
    <source>
        <dbReference type="SAM" id="SignalP"/>
    </source>
</evidence>
<feature type="chain" id="PRO_5017028591" evidence="1">
    <location>
        <begin position="25"/>
        <end position="204"/>
    </location>
</feature>
<dbReference type="EMBL" id="UGSB01000001">
    <property type="protein sequence ID" value="SUA53663.1"/>
    <property type="molecule type" value="Genomic_DNA"/>
</dbReference>
<dbReference type="PANTHER" id="PTHR36573">
    <property type="entry name" value="INTERMEMBRANE PHOSPHOLIPID TRANSPORT SYSTEM BINDING PROTEIN MLAC"/>
    <property type="match status" value="1"/>
</dbReference>
<dbReference type="Gene3D" id="1.10.10.640">
    <property type="entry name" value="phospholipid-binding protein"/>
    <property type="match status" value="1"/>
</dbReference>
<evidence type="ECO:0000313" key="4">
    <source>
        <dbReference type="Proteomes" id="UP000254603"/>
    </source>
</evidence>
<dbReference type="AlphaFoldDB" id="A0A378XFM6"/>
<reference evidence="3 4" key="1">
    <citation type="submission" date="2018-06" db="EMBL/GenBank/DDBJ databases">
        <authorList>
            <consortium name="Pathogen Informatics"/>
            <person name="Doyle S."/>
        </authorList>
    </citation>
    <scope>NUCLEOTIDE SEQUENCE [LARGE SCALE GENOMIC DNA]</scope>
    <source>
        <strain evidence="3 4">NCTC11997</strain>
    </source>
</reference>
<evidence type="ECO:0000313" key="5">
    <source>
        <dbReference type="Proteomes" id="UP000594903"/>
    </source>
</evidence>
<feature type="signal peptide" evidence="1">
    <location>
        <begin position="1"/>
        <end position="24"/>
    </location>
</feature>
<sequence length="204" mass="22344">MKFVTNKVVSRSALAALLATSVFAGVHAQAAVHPNDFVEEIADRALKSLLADTAARSGDINAANRLIEQHVVPHVNMEKTTRLAVGQPWRQATAEQRAALVEGFKGTLIRTYSGALKDVKDSTIINMLQFRGDPNADDVVVRTTISGVSNTPVGVDYRLEKSGDSWKVYDVNVEGIWLIQNYRNQFAGEINRNGIDGLIKSLQR</sequence>
<dbReference type="OrthoDB" id="9798905at2"/>
<dbReference type="EMBL" id="CP065725">
    <property type="protein sequence ID" value="QPT41089.1"/>
    <property type="molecule type" value="Genomic_DNA"/>
</dbReference>
<dbReference type="PIRSF" id="PIRSF004649">
    <property type="entry name" value="MlaC"/>
    <property type="match status" value="1"/>
</dbReference>
<evidence type="ECO:0000313" key="3">
    <source>
        <dbReference type="EMBL" id="SUA53663.1"/>
    </source>
</evidence>
<keyword evidence="5" id="KW-1185">Reference proteome</keyword>
<accession>A0A378XFM6</accession>
<dbReference type="PANTHER" id="PTHR36573:SF1">
    <property type="entry name" value="INTERMEMBRANE PHOSPHOLIPID TRANSPORT SYSTEM BINDING PROTEIN MLAC"/>
    <property type="match status" value="1"/>
</dbReference>
<gene>
    <name evidence="3" type="primary">mlaC</name>
    <name evidence="2" type="ORF">I6G29_06035</name>
    <name evidence="3" type="ORF">NCTC11997_01263</name>
</gene>
<proteinExistence type="predicted"/>
<dbReference type="Proteomes" id="UP000594903">
    <property type="component" value="Chromosome"/>
</dbReference>
<dbReference type="STRING" id="1122619.GCA_000373745_02486"/>
<evidence type="ECO:0000313" key="2">
    <source>
        <dbReference type="EMBL" id="QPT41089.1"/>
    </source>
</evidence>